<protein>
    <recommendedName>
        <fullName evidence="4">ABC transporter permease</fullName>
    </recommendedName>
</protein>
<gene>
    <name evidence="2" type="ORF">ACFFLM_18535</name>
</gene>
<feature type="transmembrane region" description="Helical" evidence="1">
    <location>
        <begin position="121"/>
        <end position="139"/>
    </location>
</feature>
<proteinExistence type="predicted"/>
<feature type="transmembrane region" description="Helical" evidence="1">
    <location>
        <begin position="86"/>
        <end position="109"/>
    </location>
</feature>
<organism evidence="2 3">
    <name type="scientific">Deinococcus oregonensis</name>
    <dbReference type="NCBI Taxonomy" id="1805970"/>
    <lineage>
        <taxon>Bacteria</taxon>
        <taxon>Thermotogati</taxon>
        <taxon>Deinococcota</taxon>
        <taxon>Deinococci</taxon>
        <taxon>Deinococcales</taxon>
        <taxon>Deinococcaceae</taxon>
        <taxon>Deinococcus</taxon>
    </lineage>
</organism>
<evidence type="ECO:0000313" key="3">
    <source>
        <dbReference type="Proteomes" id="UP001589733"/>
    </source>
</evidence>
<feature type="transmembrane region" description="Helical" evidence="1">
    <location>
        <begin position="44"/>
        <end position="65"/>
    </location>
</feature>
<accession>A0ABV6B4Z1</accession>
<feature type="transmembrane region" description="Helical" evidence="1">
    <location>
        <begin position="21"/>
        <end position="38"/>
    </location>
</feature>
<dbReference type="EMBL" id="JBHLYR010000059">
    <property type="protein sequence ID" value="MFB9993956.1"/>
    <property type="molecule type" value="Genomic_DNA"/>
</dbReference>
<feature type="transmembrane region" description="Helical" evidence="1">
    <location>
        <begin position="151"/>
        <end position="173"/>
    </location>
</feature>
<dbReference type="Proteomes" id="UP001589733">
    <property type="component" value="Unassembled WGS sequence"/>
</dbReference>
<keyword evidence="1" id="KW-0812">Transmembrane</keyword>
<name>A0ABV6B4Z1_9DEIO</name>
<dbReference type="RefSeq" id="WP_380013799.1">
    <property type="nucleotide sequence ID" value="NZ_JBHLYR010000059.1"/>
</dbReference>
<keyword evidence="1" id="KW-0472">Membrane</keyword>
<sequence>MNQFLESVRFQMREYIETTKLSVEIILTLICLAVINPSDDIKEATVLVLFVAYAISVVCCFRIMPRFGGSSRDLLAITLGRGKFELSQVISALAFAVAGSMILGFYIVLSGKSEALLLPKIALQCALACTFCSATIFYLPTLTKSPVVPILYGIVGFIYPVLGKNYSLLGVIFASGDRFYFSKFIIILMSAYLIFKRSQSRDYIAD</sequence>
<reference evidence="2 3" key="1">
    <citation type="submission" date="2024-09" db="EMBL/GenBank/DDBJ databases">
        <authorList>
            <person name="Sun Q."/>
            <person name="Mori K."/>
        </authorList>
    </citation>
    <scope>NUCLEOTIDE SEQUENCE [LARGE SCALE GENOMIC DNA]</scope>
    <source>
        <strain evidence="2 3">JCM 13503</strain>
    </source>
</reference>
<evidence type="ECO:0000256" key="1">
    <source>
        <dbReference type="SAM" id="Phobius"/>
    </source>
</evidence>
<evidence type="ECO:0000313" key="2">
    <source>
        <dbReference type="EMBL" id="MFB9993956.1"/>
    </source>
</evidence>
<comment type="caution">
    <text evidence="2">The sequence shown here is derived from an EMBL/GenBank/DDBJ whole genome shotgun (WGS) entry which is preliminary data.</text>
</comment>
<keyword evidence="1" id="KW-1133">Transmembrane helix</keyword>
<feature type="transmembrane region" description="Helical" evidence="1">
    <location>
        <begin position="179"/>
        <end position="195"/>
    </location>
</feature>
<keyword evidence="3" id="KW-1185">Reference proteome</keyword>
<evidence type="ECO:0008006" key="4">
    <source>
        <dbReference type="Google" id="ProtNLM"/>
    </source>
</evidence>